<feature type="non-terminal residue" evidence="1">
    <location>
        <position position="76"/>
    </location>
</feature>
<accession>A0AA41S5G9</accession>
<evidence type="ECO:0000313" key="1">
    <source>
        <dbReference type="EMBL" id="MCL7028860.1"/>
    </source>
</evidence>
<comment type="caution">
    <text evidence="1">The sequence shown here is derived from an EMBL/GenBank/DDBJ whole genome shotgun (WGS) entry which is preliminary data.</text>
</comment>
<dbReference type="EMBL" id="JAJJMA010084092">
    <property type="protein sequence ID" value="MCL7028860.1"/>
    <property type="molecule type" value="Genomic_DNA"/>
</dbReference>
<dbReference type="AlphaFoldDB" id="A0AA41S5G9"/>
<organism evidence="1 2">
    <name type="scientific">Papaver nudicaule</name>
    <name type="common">Iceland poppy</name>
    <dbReference type="NCBI Taxonomy" id="74823"/>
    <lineage>
        <taxon>Eukaryota</taxon>
        <taxon>Viridiplantae</taxon>
        <taxon>Streptophyta</taxon>
        <taxon>Embryophyta</taxon>
        <taxon>Tracheophyta</taxon>
        <taxon>Spermatophyta</taxon>
        <taxon>Magnoliopsida</taxon>
        <taxon>Ranunculales</taxon>
        <taxon>Papaveraceae</taxon>
        <taxon>Papaveroideae</taxon>
        <taxon>Papaver</taxon>
    </lineage>
</organism>
<name>A0AA41S5G9_PAPNU</name>
<gene>
    <name evidence="1" type="ORF">MKW94_002070</name>
</gene>
<sequence>MGRGKAKLTFLQDLEPNQRLPIEAHKELLIPLGENATFLTKFISNLSSDGNKLPLTINDWKNMSADLIANVVLEIK</sequence>
<dbReference type="Proteomes" id="UP001177140">
    <property type="component" value="Unassembled WGS sequence"/>
</dbReference>
<proteinExistence type="predicted"/>
<evidence type="ECO:0000313" key="2">
    <source>
        <dbReference type="Proteomes" id="UP001177140"/>
    </source>
</evidence>
<reference evidence="1" key="1">
    <citation type="submission" date="2022-03" db="EMBL/GenBank/DDBJ databases">
        <title>A functionally conserved STORR gene fusion in Papaver species that diverged 16.8 million years ago.</title>
        <authorList>
            <person name="Catania T."/>
        </authorList>
    </citation>
    <scope>NUCLEOTIDE SEQUENCE</scope>
    <source>
        <strain evidence="1">S-191538</strain>
    </source>
</reference>
<protein>
    <submittedName>
        <fullName evidence="1">Uncharacterized protein</fullName>
    </submittedName>
</protein>
<keyword evidence="2" id="KW-1185">Reference proteome</keyword>